<dbReference type="PROSITE" id="PS00409">
    <property type="entry name" value="PROKAR_NTER_METHYL"/>
    <property type="match status" value="1"/>
</dbReference>
<dbReference type="PRINTS" id="PR00813">
    <property type="entry name" value="BCTERIALGSPG"/>
</dbReference>
<evidence type="ECO:0000256" key="6">
    <source>
        <dbReference type="SAM" id="Phobius"/>
    </source>
</evidence>
<dbReference type="InterPro" id="IPR045584">
    <property type="entry name" value="Pilin-like"/>
</dbReference>
<evidence type="ECO:0000256" key="5">
    <source>
        <dbReference type="ARBA" id="ARBA00023136"/>
    </source>
</evidence>
<evidence type="ECO:0000256" key="4">
    <source>
        <dbReference type="ARBA" id="ARBA00022989"/>
    </source>
</evidence>
<sequence>MIRSLSKKEGFTLVELLIVVAIIGILAAIAIPQFAAYREKAYCSAIKSDLANLAISEEAYFTDNNVYTATLATIITGGFAQSTNVNLAITAASPTVSWTATGTHTNCGAGATIYTWDSTAGGLQ</sequence>
<dbReference type="InterPro" id="IPR000983">
    <property type="entry name" value="Bac_GSPG_pilin"/>
</dbReference>
<dbReference type="SUPFAM" id="SSF54523">
    <property type="entry name" value="Pili subunits"/>
    <property type="match status" value="1"/>
</dbReference>
<evidence type="ECO:0000256" key="1">
    <source>
        <dbReference type="ARBA" id="ARBA00004167"/>
    </source>
</evidence>
<gene>
    <name evidence="7" type="ORF">MNBD_NITROSPINAE03-419</name>
</gene>
<evidence type="ECO:0000256" key="3">
    <source>
        <dbReference type="ARBA" id="ARBA00022692"/>
    </source>
</evidence>
<comment type="subcellular location">
    <subcellularLocation>
        <location evidence="1">Membrane</location>
        <topology evidence="1">Single-pass membrane protein</topology>
    </subcellularLocation>
</comment>
<dbReference type="EMBL" id="UOGB01000233">
    <property type="protein sequence ID" value="VAX22307.1"/>
    <property type="molecule type" value="Genomic_DNA"/>
</dbReference>
<accession>A0A3B1D0Q5</accession>
<dbReference type="AlphaFoldDB" id="A0A3B1D0Q5"/>
<dbReference type="NCBIfam" id="TIGR02532">
    <property type="entry name" value="IV_pilin_GFxxxE"/>
    <property type="match status" value="1"/>
</dbReference>
<dbReference type="Pfam" id="PF07963">
    <property type="entry name" value="N_methyl"/>
    <property type="match status" value="1"/>
</dbReference>
<dbReference type="GO" id="GO:0015627">
    <property type="term" value="C:type II protein secretion system complex"/>
    <property type="evidence" value="ECO:0007669"/>
    <property type="project" value="InterPro"/>
</dbReference>
<dbReference type="PANTHER" id="PTHR30093:SF44">
    <property type="entry name" value="TYPE II SECRETION SYSTEM CORE PROTEIN G"/>
    <property type="match status" value="1"/>
</dbReference>
<dbReference type="Gene3D" id="3.30.700.10">
    <property type="entry name" value="Glycoprotein, Type 4 Pilin"/>
    <property type="match status" value="1"/>
</dbReference>
<dbReference type="PANTHER" id="PTHR30093">
    <property type="entry name" value="GENERAL SECRETION PATHWAY PROTEIN G"/>
    <property type="match status" value="1"/>
</dbReference>
<evidence type="ECO:0000256" key="2">
    <source>
        <dbReference type="ARBA" id="ARBA00022481"/>
    </source>
</evidence>
<protein>
    <submittedName>
        <fullName evidence="7">Type IV pilin PilA</fullName>
    </submittedName>
</protein>
<dbReference type="GO" id="GO:0015628">
    <property type="term" value="P:protein secretion by the type II secretion system"/>
    <property type="evidence" value="ECO:0007669"/>
    <property type="project" value="InterPro"/>
</dbReference>
<name>A0A3B1D0Q5_9ZZZZ</name>
<keyword evidence="5 6" id="KW-0472">Membrane</keyword>
<keyword evidence="3 6" id="KW-0812">Transmembrane</keyword>
<evidence type="ECO:0000313" key="7">
    <source>
        <dbReference type="EMBL" id="VAX22307.1"/>
    </source>
</evidence>
<reference evidence="7" key="1">
    <citation type="submission" date="2018-06" db="EMBL/GenBank/DDBJ databases">
        <authorList>
            <person name="Zhirakovskaya E."/>
        </authorList>
    </citation>
    <scope>NUCLEOTIDE SEQUENCE</scope>
</reference>
<dbReference type="GO" id="GO:0016020">
    <property type="term" value="C:membrane"/>
    <property type="evidence" value="ECO:0007669"/>
    <property type="project" value="UniProtKB-SubCell"/>
</dbReference>
<keyword evidence="4 6" id="KW-1133">Transmembrane helix</keyword>
<proteinExistence type="predicted"/>
<keyword evidence="2" id="KW-0488">Methylation</keyword>
<organism evidence="7">
    <name type="scientific">hydrothermal vent metagenome</name>
    <dbReference type="NCBI Taxonomy" id="652676"/>
    <lineage>
        <taxon>unclassified sequences</taxon>
        <taxon>metagenomes</taxon>
        <taxon>ecological metagenomes</taxon>
    </lineage>
</organism>
<feature type="transmembrane region" description="Helical" evidence="6">
    <location>
        <begin position="12"/>
        <end position="35"/>
    </location>
</feature>
<dbReference type="InterPro" id="IPR012902">
    <property type="entry name" value="N_methyl_site"/>
</dbReference>